<protein>
    <submittedName>
        <fullName evidence="3">Transcriptional regulator, LuxR family</fullName>
    </submittedName>
</protein>
<dbReference type="AlphaFoldDB" id="A0A1I3I6B0"/>
<feature type="transmembrane region" description="Helical" evidence="1">
    <location>
        <begin position="12"/>
        <end position="33"/>
    </location>
</feature>
<gene>
    <name evidence="3" type="ORF">SAMN04488095_0832</name>
</gene>
<dbReference type="SMART" id="SM00421">
    <property type="entry name" value="HTH_LUXR"/>
    <property type="match status" value="1"/>
</dbReference>
<dbReference type="InterPro" id="IPR000792">
    <property type="entry name" value="Tscrpt_reg_LuxR_C"/>
</dbReference>
<sequence length="185" mass="20181">MKRAIWPADGKTRRATTLAAIILLQALCALFFIGDVVTDLLEGAAFVDLHFGVETLAAIALLIGVAFMMLELRLLLSRMDQMDTGLMIARGRMAEVMQGFFDDWHLTEAERDVAIMVLKGLDNTPIAEVRQTAAGTVRAQTTSIYAKSGTSGRPQFVSLFVEELMSGDFEVPPSTSPRALTESAR</sequence>
<evidence type="ECO:0000256" key="1">
    <source>
        <dbReference type="SAM" id="Phobius"/>
    </source>
</evidence>
<keyword evidence="4" id="KW-1185">Reference proteome</keyword>
<name>A0A1I3I6B0_9RHOB</name>
<dbReference type="GO" id="GO:0006355">
    <property type="term" value="P:regulation of DNA-templated transcription"/>
    <property type="evidence" value="ECO:0007669"/>
    <property type="project" value="InterPro"/>
</dbReference>
<keyword evidence="1" id="KW-0472">Membrane</keyword>
<organism evidence="3 4">
    <name type="scientific">Jannaschia pohangensis</name>
    <dbReference type="NCBI Taxonomy" id="390807"/>
    <lineage>
        <taxon>Bacteria</taxon>
        <taxon>Pseudomonadati</taxon>
        <taxon>Pseudomonadota</taxon>
        <taxon>Alphaproteobacteria</taxon>
        <taxon>Rhodobacterales</taxon>
        <taxon>Roseobacteraceae</taxon>
        <taxon>Jannaschia</taxon>
    </lineage>
</organism>
<dbReference type="OrthoDB" id="8277135at2"/>
<dbReference type="InterPro" id="IPR016032">
    <property type="entry name" value="Sig_transdc_resp-reg_C-effctor"/>
</dbReference>
<evidence type="ECO:0000313" key="3">
    <source>
        <dbReference type="EMBL" id="SFI43452.1"/>
    </source>
</evidence>
<keyword evidence="1" id="KW-0812">Transmembrane</keyword>
<feature type="domain" description="HTH luxR-type" evidence="2">
    <location>
        <begin position="103"/>
        <end position="160"/>
    </location>
</feature>
<keyword evidence="1" id="KW-1133">Transmembrane helix</keyword>
<evidence type="ECO:0000313" key="4">
    <source>
        <dbReference type="Proteomes" id="UP000199110"/>
    </source>
</evidence>
<proteinExistence type="predicted"/>
<feature type="transmembrane region" description="Helical" evidence="1">
    <location>
        <begin position="53"/>
        <end position="72"/>
    </location>
</feature>
<dbReference type="STRING" id="390807.SAMN04488095_0832"/>
<dbReference type="InterPro" id="IPR036388">
    <property type="entry name" value="WH-like_DNA-bd_sf"/>
</dbReference>
<dbReference type="SUPFAM" id="SSF46894">
    <property type="entry name" value="C-terminal effector domain of the bipartite response regulators"/>
    <property type="match status" value="1"/>
</dbReference>
<dbReference type="Proteomes" id="UP000199110">
    <property type="component" value="Unassembled WGS sequence"/>
</dbReference>
<dbReference type="RefSeq" id="WP_092777380.1">
    <property type="nucleotide sequence ID" value="NZ_FORA01000001.1"/>
</dbReference>
<evidence type="ECO:0000259" key="2">
    <source>
        <dbReference type="SMART" id="SM00421"/>
    </source>
</evidence>
<accession>A0A1I3I6B0</accession>
<dbReference type="Gene3D" id="1.10.10.10">
    <property type="entry name" value="Winged helix-like DNA-binding domain superfamily/Winged helix DNA-binding domain"/>
    <property type="match status" value="1"/>
</dbReference>
<dbReference type="GO" id="GO:0003677">
    <property type="term" value="F:DNA binding"/>
    <property type="evidence" value="ECO:0007669"/>
    <property type="project" value="InterPro"/>
</dbReference>
<dbReference type="EMBL" id="FORA01000001">
    <property type="protein sequence ID" value="SFI43452.1"/>
    <property type="molecule type" value="Genomic_DNA"/>
</dbReference>
<reference evidence="3 4" key="1">
    <citation type="submission" date="2016-10" db="EMBL/GenBank/DDBJ databases">
        <authorList>
            <person name="de Groot N.N."/>
        </authorList>
    </citation>
    <scope>NUCLEOTIDE SEQUENCE [LARGE SCALE GENOMIC DNA]</scope>
    <source>
        <strain evidence="3 4">DSM 19073</strain>
    </source>
</reference>